<dbReference type="OrthoDB" id="1187639at2"/>
<keyword evidence="2" id="KW-1185">Reference proteome</keyword>
<dbReference type="AlphaFoldDB" id="A0A1G7EJD6"/>
<dbReference type="EMBL" id="FNAO01000006">
    <property type="protein sequence ID" value="SDE63506.1"/>
    <property type="molecule type" value="Genomic_DNA"/>
</dbReference>
<evidence type="ECO:0000313" key="2">
    <source>
        <dbReference type="Proteomes" id="UP000199109"/>
    </source>
</evidence>
<reference evidence="1 2" key="1">
    <citation type="submission" date="2016-10" db="EMBL/GenBank/DDBJ databases">
        <authorList>
            <person name="de Groot N.N."/>
        </authorList>
    </citation>
    <scope>NUCLEOTIDE SEQUENCE [LARGE SCALE GENOMIC DNA]</scope>
    <source>
        <strain evidence="1 2">DSM 23421</strain>
    </source>
</reference>
<dbReference type="Proteomes" id="UP000199109">
    <property type="component" value="Unassembled WGS sequence"/>
</dbReference>
<name>A0A1G7EJD6_9FLAO</name>
<evidence type="ECO:0000313" key="1">
    <source>
        <dbReference type="EMBL" id="SDE63506.1"/>
    </source>
</evidence>
<gene>
    <name evidence="1" type="ORF">SAMN05421636_106206</name>
</gene>
<protein>
    <submittedName>
        <fullName evidence="1">Uncharacterized protein</fullName>
    </submittedName>
</protein>
<dbReference type="STRING" id="641691.SAMN05421636_106206"/>
<sequence length="227" mass="26371">MAILLFSGVNAQNQNPDYLTWFDSTVGIENTPIFEGLGYVEQFKSINEKHKFFTSEDFAPGSIMYDGQEYHRLNLKYDLSVDEVIVNLKDGFETVSLQPEKRKISGFTVYGSKFENIGNPTASAPEISGFFEILFTAPSLSLLKKHHKKKSKKIGKLVYYEFYDDNFYVLRHDGRYHRVNSNRDFSKLFPAYRKEIKKYKIKKSNKDEAMKALLKRLSLIMSNKNKQ</sequence>
<accession>A0A1G7EJD6</accession>
<proteinExistence type="predicted"/>
<organism evidence="1 2">
    <name type="scientific">Pricia antarctica</name>
    <dbReference type="NCBI Taxonomy" id="641691"/>
    <lineage>
        <taxon>Bacteria</taxon>
        <taxon>Pseudomonadati</taxon>
        <taxon>Bacteroidota</taxon>
        <taxon>Flavobacteriia</taxon>
        <taxon>Flavobacteriales</taxon>
        <taxon>Flavobacteriaceae</taxon>
        <taxon>Pricia</taxon>
    </lineage>
</organism>
<dbReference type="RefSeq" id="WP_091869377.1">
    <property type="nucleotide sequence ID" value="NZ_FNAO01000006.1"/>
</dbReference>